<evidence type="ECO:0000256" key="2">
    <source>
        <dbReference type="ARBA" id="ARBA00022763"/>
    </source>
</evidence>
<dbReference type="GO" id="GO:0003677">
    <property type="term" value="F:DNA binding"/>
    <property type="evidence" value="ECO:0007669"/>
    <property type="project" value="UniProtKB-KW"/>
</dbReference>
<evidence type="ECO:0000259" key="10">
    <source>
        <dbReference type="PROSITE" id="PS51192"/>
    </source>
</evidence>
<dbReference type="PANTHER" id="PTHR47962">
    <property type="entry name" value="ATP-DEPENDENT HELICASE LHR-RELATED-RELATED"/>
    <property type="match status" value="1"/>
</dbReference>
<dbReference type="GO" id="GO:0016887">
    <property type="term" value="F:ATP hydrolysis activity"/>
    <property type="evidence" value="ECO:0007669"/>
    <property type="project" value="TreeGrafter"/>
</dbReference>
<dbReference type="RefSeq" id="WP_136427963.1">
    <property type="nucleotide sequence ID" value="NZ_SSSM01000005.1"/>
</dbReference>
<dbReference type="Pfam" id="PF19306">
    <property type="entry name" value="WHD_Lhr"/>
    <property type="match status" value="1"/>
</dbReference>
<dbReference type="Pfam" id="PF23236">
    <property type="entry name" value="WHD_2nd_Lhr"/>
    <property type="match status" value="1"/>
</dbReference>
<keyword evidence="3 12" id="KW-0378">Hydrolase</keyword>
<evidence type="ECO:0000259" key="11">
    <source>
        <dbReference type="PROSITE" id="PS51194"/>
    </source>
</evidence>
<evidence type="ECO:0000256" key="7">
    <source>
        <dbReference type="ARBA" id="ARBA00023204"/>
    </source>
</evidence>
<keyword evidence="4 12" id="KW-0347">Helicase</keyword>
<dbReference type="InterPro" id="IPR011545">
    <property type="entry name" value="DEAD/DEAH_box_helicase_dom"/>
</dbReference>
<dbReference type="InterPro" id="IPR027417">
    <property type="entry name" value="P-loop_NTPase"/>
</dbReference>
<dbReference type="Pfam" id="PF23234">
    <property type="entry name" value="WHD_4th_Lhr"/>
    <property type="match status" value="1"/>
</dbReference>
<evidence type="ECO:0000256" key="5">
    <source>
        <dbReference type="ARBA" id="ARBA00022840"/>
    </source>
</evidence>
<evidence type="ECO:0000313" key="12">
    <source>
        <dbReference type="EMBL" id="THG29634.1"/>
    </source>
</evidence>
<dbReference type="SMART" id="SM00490">
    <property type="entry name" value="HELICc"/>
    <property type="match status" value="1"/>
</dbReference>
<sequence length="1518" mass="162526">MTPPPADKTPPRAALARFSAATREWFTGAFAEPTTAQSGAWDAISSGTNALVVAPTGSGKTLAAFLWSIDRLASTPPDPDAPRTRVLYLSPLKALGVDVERNLRSPLVGITQTAKRLGMTPPEIRVGVRSGDTPASDRRALVKDPPDILITTPESLYLMLTSNARETLTAVDTVIVDEVHAVAATKRGSHLALSLERLDALLEKPAQRIGLSATVRPLEEVARFLGGRAPVAIVAPEATKRFDLRVVVPVDDMANLPSAAGSEDGGEQQSGSIWPHVEEAIVDLVTDHRSSIVFANSRRLAERLTARLNEIWAERLDLELAPVGAATAQLPAQSGATRGAEPLLARAHHGSVSKEQRAFIEDDLKSGRLRCVVATSSLELGIDMGAVDLVVQVGAPPSVASGLQRLGRAGHQVGEVSKGVVYPVHRADLIHSAVAAARMLTGRIEAIAVPANPLDILAQQTVAAAAMDDLDVEEWFDLVRRSAPFAGLPRSAYEATLDLLSGRYPSDQFAELRPRLVWDRDAGVLTGRPGAQRLAVTSGGTIPDRGLFGVFMIGDAGSGSARVGELDEEMVYESRVGDVFALGATSWRIQEITHDRVLVSPAFGQPGRVPFWKGDGLGRPAELGEAIGAFIREVSGAKPDAAAARVRAMGLDDRAATNLLAYLADQREATQILPTDHTLLVERFHDELGDWRVVLHSPYGMKVHAPWALAVAARIQERYGIDGNVMASDDGLVVRIPDTDGEPPAAELFLFDPDEIEAIVTSEVAGSALFASRFRECAARALLLPRYNPGKRSPLWQQRQRASQLLDVAREYPTFPIILETIREVLQDVYDLPALGAVTRDIASRRIRVVETTTQAASPFASSLLFGYVGAFMYEGDSPLAERRAAALSLDATLLSELLGRTELRELLDPAVIERTEAELQRLAEDRKARDLEGVADLLRLLGPMTTAEIEARVQPEGVSEAAGWLAALVDARRALHVSFAGSEWWTAIEDASRLRDALGVPLPIGTPIAFVEPVDDPLGDLIGRYARTHGPFTATAAAARFGLGGAVVTDTLRRLATARRVVDGEFRPGGSGTEWCDVEVLRRLRSRSLAALRKEVEPVDHAAYARFLPAWQQVGGKLRGIDGVAAVIDQLGGVPIPASAWESLILPSRVRDYSPSMLDELTATGEVLWSGSGTLPGNDGWVSLHLSDTIGVTLPEPPLIESTALEQEILATLGTGGAYFFRQLSDTVGSIDDSAMSTALWNLVWAGLVTNDTFSPLRALVGSGGSAHRQPRKPSRTRSYRGRTTSTRAAMPARSGPPILGGRWSIVPLAESDPTVRAAASSELLLDRYGIVTRGSVMSERIPGGFALVYKTLSAFEESGKARRGYFIEKLGAAQFATSGAVDRLRSYSRGPNDERTETNALVLAATDPANPYGAALPWPQVEGHKPGRKAGGLVVLSDGELVLYLERGGKSMLSFSDDAGEITRATAALADLVKSKAVDKLTVERVNGEFVLGTDTGRALESAGFTPSPQGLRLRS</sequence>
<keyword evidence="7" id="KW-0234">DNA repair</keyword>
<keyword evidence="2" id="KW-0227">DNA damage</keyword>
<keyword evidence="13" id="KW-1185">Reference proteome</keyword>
<comment type="caution">
    <text evidence="12">The sequence shown here is derived from an EMBL/GenBank/DDBJ whole genome shotgun (WGS) entry which is preliminary data.</text>
</comment>
<feature type="domain" description="Helicase ATP-binding" evidence="10">
    <location>
        <begin position="41"/>
        <end position="233"/>
    </location>
</feature>
<dbReference type="InterPro" id="IPR001650">
    <property type="entry name" value="Helicase_C-like"/>
</dbReference>
<dbReference type="InterPro" id="IPR014001">
    <property type="entry name" value="Helicase_ATP-bd"/>
</dbReference>
<protein>
    <submittedName>
        <fullName evidence="12">ATP-dependent helicase</fullName>
        <ecNumber evidence="12">3.6.4.-</ecNumber>
    </submittedName>
</protein>
<evidence type="ECO:0000256" key="9">
    <source>
        <dbReference type="SAM" id="MobiDB-lite"/>
    </source>
</evidence>
<dbReference type="Pfam" id="PF00271">
    <property type="entry name" value="Helicase_C"/>
    <property type="match status" value="1"/>
</dbReference>
<dbReference type="CDD" id="cd17922">
    <property type="entry name" value="DEXHc_LHR-like"/>
    <property type="match status" value="1"/>
</dbReference>
<feature type="compositionally biased region" description="Basic residues" evidence="9">
    <location>
        <begin position="1270"/>
        <end position="1282"/>
    </location>
</feature>
<feature type="region of interest" description="Disordered" evidence="9">
    <location>
        <begin position="1263"/>
        <end position="1295"/>
    </location>
</feature>
<dbReference type="Gene3D" id="3.40.50.300">
    <property type="entry name" value="P-loop containing nucleotide triphosphate hydrolases"/>
    <property type="match status" value="2"/>
</dbReference>
<keyword evidence="6" id="KW-0238">DNA-binding</keyword>
<dbReference type="Pfam" id="PF23235">
    <property type="entry name" value="WHD_3rd_Lhr"/>
    <property type="match status" value="1"/>
</dbReference>
<dbReference type="EC" id="3.6.4.-" evidence="12"/>
<reference evidence="12 13" key="1">
    <citation type="submission" date="2019-04" db="EMBL/GenBank/DDBJ databases">
        <authorList>
            <person name="Jiang L."/>
        </authorList>
    </citation>
    <scope>NUCLEOTIDE SEQUENCE [LARGE SCALE GENOMIC DNA]</scope>
    <source>
        <strain evidence="12 13">YIM 131853</strain>
    </source>
</reference>
<gene>
    <name evidence="12" type="ORF">E6C64_13245</name>
</gene>
<dbReference type="NCBIfam" id="NF007284">
    <property type="entry name" value="PRK09751.1"/>
    <property type="match status" value="1"/>
</dbReference>
<dbReference type="InterPro" id="IPR052511">
    <property type="entry name" value="ATP-dep_Helicase"/>
</dbReference>
<accession>A0A4S4FIE8</accession>
<dbReference type="OrthoDB" id="9815222at2"/>
<dbReference type="GO" id="GO:0005524">
    <property type="term" value="F:ATP binding"/>
    <property type="evidence" value="ECO:0007669"/>
    <property type="project" value="UniProtKB-KW"/>
</dbReference>
<dbReference type="SUPFAM" id="SSF52540">
    <property type="entry name" value="P-loop containing nucleoside triphosphate hydrolases"/>
    <property type="match status" value="1"/>
</dbReference>
<evidence type="ECO:0000313" key="13">
    <source>
        <dbReference type="Proteomes" id="UP000309133"/>
    </source>
</evidence>
<dbReference type="SMART" id="SM00382">
    <property type="entry name" value="AAA"/>
    <property type="match status" value="1"/>
</dbReference>
<dbReference type="InterPro" id="IPR003593">
    <property type="entry name" value="AAA+_ATPase"/>
</dbReference>
<evidence type="ECO:0000256" key="3">
    <source>
        <dbReference type="ARBA" id="ARBA00022801"/>
    </source>
</evidence>
<dbReference type="CDD" id="cd18796">
    <property type="entry name" value="SF2_C_LHR"/>
    <property type="match status" value="1"/>
</dbReference>
<dbReference type="GO" id="GO:0004386">
    <property type="term" value="F:helicase activity"/>
    <property type="evidence" value="ECO:0007669"/>
    <property type="project" value="UniProtKB-KW"/>
</dbReference>
<evidence type="ECO:0000256" key="6">
    <source>
        <dbReference type="ARBA" id="ARBA00023125"/>
    </source>
</evidence>
<dbReference type="Proteomes" id="UP000309133">
    <property type="component" value="Unassembled WGS sequence"/>
</dbReference>
<dbReference type="InterPro" id="IPR055367">
    <property type="entry name" value="WH4_Lhr"/>
</dbReference>
<keyword evidence="5" id="KW-0067">ATP-binding</keyword>
<evidence type="ECO:0000256" key="1">
    <source>
        <dbReference type="ARBA" id="ARBA00022741"/>
    </source>
</evidence>
<organism evidence="12 13">
    <name type="scientific">Naasia lichenicola</name>
    <dbReference type="NCBI Taxonomy" id="2565933"/>
    <lineage>
        <taxon>Bacteria</taxon>
        <taxon>Bacillati</taxon>
        <taxon>Actinomycetota</taxon>
        <taxon>Actinomycetes</taxon>
        <taxon>Micrococcales</taxon>
        <taxon>Microbacteriaceae</taxon>
        <taxon>Naasia</taxon>
    </lineage>
</organism>
<evidence type="ECO:0000256" key="8">
    <source>
        <dbReference type="ARBA" id="ARBA00023235"/>
    </source>
</evidence>
<dbReference type="EMBL" id="SSSM01000005">
    <property type="protein sequence ID" value="THG29634.1"/>
    <property type="molecule type" value="Genomic_DNA"/>
</dbReference>
<name>A0A4S4FIE8_9MICO</name>
<dbReference type="PANTHER" id="PTHR47962:SF5">
    <property type="entry name" value="ATP-DEPENDENT HELICASE LHR-RELATED"/>
    <property type="match status" value="1"/>
</dbReference>
<dbReference type="InterPro" id="IPR055368">
    <property type="entry name" value="WH3_Lhr"/>
</dbReference>
<dbReference type="GO" id="GO:0006281">
    <property type="term" value="P:DNA repair"/>
    <property type="evidence" value="ECO:0007669"/>
    <property type="project" value="UniProtKB-KW"/>
</dbReference>
<dbReference type="InterPro" id="IPR055369">
    <property type="entry name" value="WH2_Lhr"/>
</dbReference>
<evidence type="ECO:0000256" key="4">
    <source>
        <dbReference type="ARBA" id="ARBA00022806"/>
    </source>
</evidence>
<keyword evidence="1" id="KW-0547">Nucleotide-binding</keyword>
<keyword evidence="8" id="KW-0413">Isomerase</keyword>
<dbReference type="InterPro" id="IPR013701">
    <property type="entry name" value="Lhr-like_DEAD/DEAH_assoc"/>
</dbReference>
<proteinExistence type="predicted"/>
<dbReference type="PROSITE" id="PS51194">
    <property type="entry name" value="HELICASE_CTER"/>
    <property type="match status" value="1"/>
</dbReference>
<dbReference type="InterPro" id="IPR045628">
    <property type="entry name" value="Lhr_WH_dom"/>
</dbReference>
<dbReference type="Pfam" id="PF00270">
    <property type="entry name" value="DEAD"/>
    <property type="match status" value="1"/>
</dbReference>
<dbReference type="SMART" id="SM00487">
    <property type="entry name" value="DEXDc"/>
    <property type="match status" value="1"/>
</dbReference>
<dbReference type="PROSITE" id="PS51192">
    <property type="entry name" value="HELICASE_ATP_BIND_1"/>
    <property type="match status" value="1"/>
</dbReference>
<dbReference type="Pfam" id="PF08494">
    <property type="entry name" value="DEAD_assoc"/>
    <property type="match status" value="1"/>
</dbReference>
<feature type="domain" description="Helicase C-terminal" evidence="11">
    <location>
        <begin position="276"/>
        <end position="455"/>
    </location>
</feature>